<keyword evidence="12" id="KW-1185">Reference proteome</keyword>
<organism evidence="11 12">
    <name type="scientific">Streptantibioticus cattleyicolor (strain ATCC 35852 / DSM 46488 / JCM 4925 / NBRC 14057 / NRRL 8057)</name>
    <name type="common">Streptomyces cattleya</name>
    <dbReference type="NCBI Taxonomy" id="1003195"/>
    <lineage>
        <taxon>Bacteria</taxon>
        <taxon>Bacillati</taxon>
        <taxon>Actinomycetota</taxon>
        <taxon>Actinomycetes</taxon>
        <taxon>Kitasatosporales</taxon>
        <taxon>Streptomycetaceae</taxon>
        <taxon>Streptantibioticus</taxon>
    </lineage>
</organism>
<evidence type="ECO:0000256" key="3">
    <source>
        <dbReference type="ARBA" id="ARBA00022553"/>
    </source>
</evidence>
<evidence type="ECO:0000256" key="8">
    <source>
        <dbReference type="ARBA" id="ARBA00023012"/>
    </source>
</evidence>
<evidence type="ECO:0000259" key="10">
    <source>
        <dbReference type="Pfam" id="PF07730"/>
    </source>
</evidence>
<feature type="domain" description="Signal transduction histidine kinase subgroup 3 dimerisation and phosphoacceptor" evidence="10">
    <location>
        <begin position="526"/>
        <end position="590"/>
    </location>
</feature>
<evidence type="ECO:0000256" key="1">
    <source>
        <dbReference type="ARBA" id="ARBA00000085"/>
    </source>
</evidence>
<comment type="catalytic activity">
    <reaction evidence="1">
        <text>ATP + protein L-histidine = ADP + protein N-phospho-L-histidine.</text>
        <dbReference type="EC" id="2.7.13.3"/>
    </reaction>
</comment>
<dbReference type="PANTHER" id="PTHR24421:SF10">
    <property type="entry name" value="NITRATE_NITRITE SENSOR PROTEIN NARQ"/>
    <property type="match status" value="1"/>
</dbReference>
<dbReference type="EC" id="2.7.13.3" evidence="2"/>
<protein>
    <recommendedName>
        <fullName evidence="2">histidine kinase</fullName>
        <ecNumber evidence="2">2.7.13.3</ecNumber>
    </recommendedName>
</protein>
<keyword evidence="9" id="KW-0812">Transmembrane</keyword>
<evidence type="ECO:0000313" key="11">
    <source>
        <dbReference type="EMBL" id="AEW97272.1"/>
    </source>
</evidence>
<sequence>MDAMTGVLPAAAPRGAFRTPRRVLVTVAVAACVPYLALKVAWLSGSTVGIPAGSALRHEDPRLATVNALTVAMDAAVVVLAVALTRPWGRRLPGWVLVGPAWLASGLLGPVFVVWPVQTLLSAVFPGPALVARQVPWLDPWVFVLVYGGFLVQGVALGALFVLYVRERWGAPPAGRPVRPGVRRVAVAGVVAAVLPAVAHVAWACGATTGLAPGRIAGRGRDVAVLEAGYAVFVVAGAVGVVWTVFRCGDGRRAVPWVALAWCGTGTTAAWGGWLLLGGVGPGRRRRVGLWGDDTGVRGADGRRGAARRSPARGTRGAPGVTALLGRRARLRWVHLILGGALLMPYYLVAEVVLRTAGFRGGSPVVEPFVAFGVALPLVALTALFPVVRALEGAAARALCGADGITAGPARSWAARGRTCAWFVLHAGVGALVSGATLAVPPAVVVLSAMAVLPDRRRWPVPWTPAALSGRAWLAGCLALALLALLVVAAAGAGALLARLAQVLLGPTAAERLADAERRAVRLAARNRLARELHDSVGHALSAVTLQATAAGRLLERDPAYVRRALTAIEETTRRAVAELDDVLGVLREDGEAVAVAGPDLAALPELLERTAAAGLRLRSALPPGLDRLPPAVSREAYRIVQEGLSNALRHAGRVPVRLRITAGNGELGIEMTNPVPGNVPAGRRTGGGRGLRGVAERVAVLGGHLAAGADEDGWRLAVRLPVRGAAR</sequence>
<dbReference type="SUPFAM" id="SSF55874">
    <property type="entry name" value="ATPase domain of HSP90 chaperone/DNA topoisomerase II/histidine kinase"/>
    <property type="match status" value="1"/>
</dbReference>
<keyword evidence="4" id="KW-0808">Transferase</keyword>
<feature type="transmembrane region" description="Helical" evidence="9">
    <location>
        <begin position="96"/>
        <end position="121"/>
    </location>
</feature>
<evidence type="ECO:0000256" key="9">
    <source>
        <dbReference type="SAM" id="Phobius"/>
    </source>
</evidence>
<dbReference type="Pfam" id="PF07730">
    <property type="entry name" value="HisKA_3"/>
    <property type="match status" value="1"/>
</dbReference>
<feature type="transmembrane region" description="Helical" evidence="9">
    <location>
        <begin position="473"/>
        <end position="498"/>
    </location>
</feature>
<dbReference type="GO" id="GO:0016020">
    <property type="term" value="C:membrane"/>
    <property type="evidence" value="ECO:0007669"/>
    <property type="project" value="InterPro"/>
</dbReference>
<feature type="transmembrane region" description="Helical" evidence="9">
    <location>
        <begin position="23"/>
        <end position="43"/>
    </location>
</feature>
<evidence type="ECO:0000256" key="6">
    <source>
        <dbReference type="ARBA" id="ARBA00022777"/>
    </source>
</evidence>
<keyword evidence="8" id="KW-0902">Two-component regulatory system</keyword>
<evidence type="ECO:0000256" key="2">
    <source>
        <dbReference type="ARBA" id="ARBA00012438"/>
    </source>
</evidence>
<evidence type="ECO:0000256" key="7">
    <source>
        <dbReference type="ARBA" id="ARBA00022840"/>
    </source>
</evidence>
<dbReference type="Gene3D" id="1.20.5.1930">
    <property type="match status" value="1"/>
</dbReference>
<feature type="transmembrane region" description="Helical" evidence="9">
    <location>
        <begin position="223"/>
        <end position="246"/>
    </location>
</feature>
<dbReference type="STRING" id="1003195.SCATT_49010"/>
<dbReference type="InterPro" id="IPR036890">
    <property type="entry name" value="HATPase_C_sf"/>
</dbReference>
<feature type="transmembrane region" description="Helical" evidence="9">
    <location>
        <begin position="369"/>
        <end position="388"/>
    </location>
</feature>
<keyword evidence="5" id="KW-0547">Nucleotide-binding</keyword>
<feature type="transmembrane region" description="Helical" evidence="9">
    <location>
        <begin position="420"/>
        <end position="453"/>
    </location>
</feature>
<feature type="transmembrane region" description="Helical" evidence="9">
    <location>
        <begin position="333"/>
        <end position="349"/>
    </location>
</feature>
<dbReference type="PANTHER" id="PTHR24421">
    <property type="entry name" value="NITRATE/NITRITE SENSOR PROTEIN NARX-RELATED"/>
    <property type="match status" value="1"/>
</dbReference>
<dbReference type="Gene3D" id="3.30.565.10">
    <property type="entry name" value="Histidine kinase-like ATPase, C-terminal domain"/>
    <property type="match status" value="1"/>
</dbReference>
<dbReference type="GO" id="GO:0000155">
    <property type="term" value="F:phosphorelay sensor kinase activity"/>
    <property type="evidence" value="ECO:0007669"/>
    <property type="project" value="InterPro"/>
</dbReference>
<dbReference type="GO" id="GO:0005524">
    <property type="term" value="F:ATP binding"/>
    <property type="evidence" value="ECO:0007669"/>
    <property type="project" value="UniProtKB-KW"/>
</dbReference>
<feature type="transmembrane region" description="Helical" evidence="9">
    <location>
        <begin position="63"/>
        <end position="84"/>
    </location>
</feature>
<dbReference type="InterPro" id="IPR011712">
    <property type="entry name" value="Sig_transdc_His_kin_sub3_dim/P"/>
</dbReference>
<gene>
    <name evidence="11" type="ordered locus">SCATT_49010</name>
</gene>
<dbReference type="HOGENOM" id="CLU_380308_0_0_11"/>
<feature type="transmembrane region" description="Helical" evidence="9">
    <location>
        <begin position="141"/>
        <end position="165"/>
    </location>
</feature>
<dbReference type="KEGG" id="scy:SCATT_49010"/>
<proteinExistence type="predicted"/>
<feature type="transmembrane region" description="Helical" evidence="9">
    <location>
        <begin position="185"/>
        <end position="203"/>
    </location>
</feature>
<name>G8WXX2_STREN</name>
<keyword evidence="3" id="KW-0597">Phosphoprotein</keyword>
<reference evidence="12" key="1">
    <citation type="submission" date="2011-12" db="EMBL/GenBank/DDBJ databases">
        <title>Complete genome sequence of Streptomyces cattleya strain DSM 46488.</title>
        <authorList>
            <person name="Ou H.-Y."/>
            <person name="Li P."/>
            <person name="Zhao C."/>
            <person name="O'Hagan D."/>
            <person name="Deng Z."/>
        </authorList>
    </citation>
    <scope>NUCLEOTIDE SEQUENCE [LARGE SCALE GENOMIC DNA]</scope>
    <source>
        <strain evidence="12">ATCC 35852 / DSM 46488 / JCM 4925 / NBRC 14057 / NRRL 8057</strain>
    </source>
</reference>
<dbReference type="EMBL" id="CP003219">
    <property type="protein sequence ID" value="AEW97272.1"/>
    <property type="molecule type" value="Genomic_DNA"/>
</dbReference>
<dbReference type="InterPro" id="IPR050482">
    <property type="entry name" value="Sensor_HK_TwoCompSys"/>
</dbReference>
<keyword evidence="9" id="KW-1133">Transmembrane helix</keyword>
<dbReference type="Proteomes" id="UP000007842">
    <property type="component" value="Chromosome"/>
</dbReference>
<dbReference type="GO" id="GO:0046983">
    <property type="term" value="F:protein dimerization activity"/>
    <property type="evidence" value="ECO:0007669"/>
    <property type="project" value="InterPro"/>
</dbReference>
<keyword evidence="6 11" id="KW-0418">Kinase</keyword>
<evidence type="ECO:0000256" key="5">
    <source>
        <dbReference type="ARBA" id="ARBA00022741"/>
    </source>
</evidence>
<dbReference type="AlphaFoldDB" id="G8WXX2"/>
<evidence type="ECO:0000313" key="12">
    <source>
        <dbReference type="Proteomes" id="UP000007842"/>
    </source>
</evidence>
<evidence type="ECO:0000256" key="4">
    <source>
        <dbReference type="ARBA" id="ARBA00022679"/>
    </source>
</evidence>
<keyword evidence="7" id="KW-0067">ATP-binding</keyword>
<keyword evidence="9" id="KW-0472">Membrane</keyword>
<dbReference type="eggNOG" id="COG4585">
    <property type="taxonomic scope" value="Bacteria"/>
</dbReference>
<dbReference type="PATRIC" id="fig|1003195.29.peg.4889"/>
<accession>G8WXX2</accession>